<sequence>MTDRQITESTVGLAGRLSHLPYRLGKAEDRGWQSTRNFAQHTPVFTELGPHKTWVSPSVTAGIPSPNSSASTTWHSSRRQQKWLLKAHPEAHLGNEDIYDQLVLSQPSPLLHKEPWGSPLFSIGELTDISDPRRVSSAPLIVVAAGEAKDTLRLVKPSVDEWQWDNDDSASLLLADVKDEDESAYVEEETAGPIRRLKSVVDPKRYDPTRWVVVQRDSGTRVFRPEYQKISTISKHNGGAKPSHIAANPLFFLHKDRTGGSSHSDVSFNTGERSKPPQLGLIDERGFWSVWDITHTKVKSRKPTVKLSKCGHIEKGVLDRLPSECQEEAHWHKILWVGCPGSPLEGSQAFDFEDDADAPDTQSSFPQLVRSSTLLLCNSKLVRLLDLTSNLFLPDISFVKEGGRDCILDVRENPQDTQYAFILTTSKLFMIRVYSTLGQDWESQKQWAIVLSISHLRNGFDQNLQLAVAPGPTSSGLATSLVYIYAHDSARIDLFCITMRKRDPSGVMYHSEAVVLDAFQHASPNVAVQALCLHPVAVAMKRSGTPTKSASALAKQQVRFYQLAILRTDMCLISTLCVSTSALPIDQISRPNRQVSRTKKQYKGKISILNDVSSRFVVRDDAAIWANKGRHITRGTGILSQQSVTRRSVKLFYEHLRTVLGDQVNGYDKPSAEEDGFVTFDHVHVAVKQALETGSMPATTLFQMLENVTLPRDVSFVDAEWASQVDWIGRNDPPVSLLRLDRPRSQITRSAASLQELHSTLFDMTETTNSNGEMQDWTREIRSMATRQIACDVYLSLLGLVHRQADLSESQKTLTDELENMVIDSQGESVTGASSRAGSEALPSSLQAERPHGEDAAMALLRSYTGTGKFVPTKRTVLLDKWEVGANPDKYVFDLDRNKEVTPGMQKRAKQLARESRKRRRAETLFNSSQRDGEPTLPATQPVPDTRFFSSQYSQPMIRSSQSQALRSDPPLAMSQPIRGIFGSRDERPKKKVKKKRVGGF</sequence>
<accession>A0ACB9YL88</accession>
<organism evidence="1 2">
    <name type="scientific">Hypoxylon rubiginosum</name>
    <dbReference type="NCBI Taxonomy" id="110542"/>
    <lineage>
        <taxon>Eukaryota</taxon>
        <taxon>Fungi</taxon>
        <taxon>Dikarya</taxon>
        <taxon>Ascomycota</taxon>
        <taxon>Pezizomycotina</taxon>
        <taxon>Sordariomycetes</taxon>
        <taxon>Xylariomycetidae</taxon>
        <taxon>Xylariales</taxon>
        <taxon>Hypoxylaceae</taxon>
        <taxon>Hypoxylon</taxon>
    </lineage>
</organism>
<proteinExistence type="predicted"/>
<gene>
    <name evidence="1" type="ORF">F4820DRAFT_438729</name>
</gene>
<evidence type="ECO:0000313" key="1">
    <source>
        <dbReference type="EMBL" id="KAI4859785.1"/>
    </source>
</evidence>
<reference evidence="1 2" key="1">
    <citation type="journal article" date="2022" name="New Phytol.">
        <title>Ecological generalism drives hyperdiversity of secondary metabolite gene clusters in xylarialean endophytes.</title>
        <authorList>
            <person name="Franco M.E.E."/>
            <person name="Wisecaver J.H."/>
            <person name="Arnold A.E."/>
            <person name="Ju Y.M."/>
            <person name="Slot J.C."/>
            <person name="Ahrendt S."/>
            <person name="Moore L.P."/>
            <person name="Eastman K.E."/>
            <person name="Scott K."/>
            <person name="Konkel Z."/>
            <person name="Mondo S.J."/>
            <person name="Kuo A."/>
            <person name="Hayes R.D."/>
            <person name="Haridas S."/>
            <person name="Andreopoulos B."/>
            <person name="Riley R."/>
            <person name="LaButti K."/>
            <person name="Pangilinan J."/>
            <person name="Lipzen A."/>
            <person name="Amirebrahimi M."/>
            <person name="Yan J."/>
            <person name="Adam C."/>
            <person name="Keymanesh K."/>
            <person name="Ng V."/>
            <person name="Louie K."/>
            <person name="Northen T."/>
            <person name="Drula E."/>
            <person name="Henrissat B."/>
            <person name="Hsieh H.M."/>
            <person name="Youens-Clark K."/>
            <person name="Lutzoni F."/>
            <person name="Miadlikowska J."/>
            <person name="Eastwood D.C."/>
            <person name="Hamelin R.C."/>
            <person name="Grigoriev I.V."/>
            <person name="U'Ren J.M."/>
        </authorList>
    </citation>
    <scope>NUCLEOTIDE SEQUENCE [LARGE SCALE GENOMIC DNA]</scope>
    <source>
        <strain evidence="1 2">CBS 119005</strain>
    </source>
</reference>
<name>A0ACB9YL88_9PEZI</name>
<dbReference type="EMBL" id="MU393613">
    <property type="protein sequence ID" value="KAI4859785.1"/>
    <property type="molecule type" value="Genomic_DNA"/>
</dbReference>
<protein>
    <submittedName>
        <fullName evidence="1">Uncharacterized protein</fullName>
    </submittedName>
</protein>
<comment type="caution">
    <text evidence="1">The sequence shown here is derived from an EMBL/GenBank/DDBJ whole genome shotgun (WGS) entry which is preliminary data.</text>
</comment>
<evidence type="ECO:0000313" key="2">
    <source>
        <dbReference type="Proteomes" id="UP001497700"/>
    </source>
</evidence>
<keyword evidence="2" id="KW-1185">Reference proteome</keyword>
<dbReference type="Proteomes" id="UP001497700">
    <property type="component" value="Unassembled WGS sequence"/>
</dbReference>